<feature type="transmembrane region" description="Helical" evidence="1">
    <location>
        <begin position="208"/>
        <end position="228"/>
    </location>
</feature>
<feature type="transmembrane region" description="Helical" evidence="1">
    <location>
        <begin position="272"/>
        <end position="292"/>
    </location>
</feature>
<dbReference type="EMBL" id="LKST01000002">
    <property type="protein sequence ID" value="KQB84374.1"/>
    <property type="molecule type" value="Genomic_DNA"/>
</dbReference>
<evidence type="ECO:0000313" key="3">
    <source>
        <dbReference type="Proteomes" id="UP000050517"/>
    </source>
</evidence>
<keyword evidence="1" id="KW-0812">Transmembrane</keyword>
<dbReference type="AlphaFoldDB" id="A0A0Q0UD37"/>
<evidence type="ECO:0008006" key="4">
    <source>
        <dbReference type="Google" id="ProtNLM"/>
    </source>
</evidence>
<gene>
    <name evidence="2" type="ORF">Cocul_01175</name>
</gene>
<sequence length="543" mass="57569">MRNVALTPRIALAALLVIGVLVRTAVAAQGWFYYDDLTLFAQAREHRFPDLTLLLSPHDGHLMPGSWLIVWSLAHAAPLNWPAAVFALAVGNLAAGAAVAWAYRPLSRSLLPLAAYLFTPLTLTTSTWLAAAVNTLPLHAALALCLGAGLRATRASSSKQSARWALLSGATLLGGALFSERALFFAPVVLLMLLCCGLLRGMAPACRAFLSLGLILPTLLWGAVYALAVGDPRTSPANPLPFFSHGYGLGLLPTLAGGPWHWERWHPGPPWAAPHAGVILLGAAAGCALLALTVRRAGAWVPVVLYPLLPFLALALARSGPDTAWEITQTLRHVSEVAVLAAVALAYSLPSPLPRIARGLGLAWLVSSLVSAVAFAHSWAQQPSRDFFHGLDAALEQYEAPLLDQDLPLEVLLPVTHPYNRLSHYSDRVASATPEPVIVGADGSLRPAQLHEMRATVSPQQCDSAPELALDGPLIDREWVVRLNYFSPEHTTGTLALDGAPVTVPLEPGLHSTYVQVSGGGTRLLIDAPGVCLSRSSVGVLGE</sequence>
<organism evidence="2 3">
    <name type="scientific">Corynebacterium oculi</name>
    <dbReference type="NCBI Taxonomy" id="1544416"/>
    <lineage>
        <taxon>Bacteria</taxon>
        <taxon>Bacillati</taxon>
        <taxon>Actinomycetota</taxon>
        <taxon>Actinomycetes</taxon>
        <taxon>Mycobacteriales</taxon>
        <taxon>Corynebacteriaceae</taxon>
        <taxon>Corynebacterium</taxon>
    </lineage>
</organism>
<keyword evidence="1" id="KW-1133">Transmembrane helix</keyword>
<keyword evidence="1" id="KW-0472">Membrane</keyword>
<dbReference type="STRING" id="1544416.Cocul_01175"/>
<name>A0A0Q0UD37_9CORY</name>
<dbReference type="PATRIC" id="fig|1544416.3.peg.1179"/>
<accession>A0A0Q0UD37</accession>
<reference evidence="2 3" key="1">
    <citation type="submission" date="2015-10" db="EMBL/GenBank/DDBJ databases">
        <title>Corynebacteirum lowii and Corynebacterium oculi species nova, derived from human clinical disease and and emended description of Corynebacterium mastiditis.</title>
        <authorList>
            <person name="Bernard K."/>
            <person name="Pacheco A.L."/>
            <person name="Mcdougall C."/>
            <person name="Burtx T."/>
            <person name="Weibe D."/>
            <person name="Tyler S."/>
            <person name="Olson A.B."/>
            <person name="Cnockaert M."/>
            <person name="Eguchi H."/>
            <person name="Kuwahara T."/>
            <person name="Nakayama-Imaohji H."/>
            <person name="Boudewijins M."/>
            <person name="Van Hoecke F."/>
            <person name="Bernier A.-M."/>
            <person name="Vandamme P."/>
        </authorList>
    </citation>
    <scope>NUCLEOTIDE SEQUENCE [LARGE SCALE GENOMIC DNA]</scope>
    <source>
        <strain evidence="2 3">NML 130210</strain>
    </source>
</reference>
<proteinExistence type="predicted"/>
<comment type="caution">
    <text evidence="2">The sequence shown here is derived from an EMBL/GenBank/DDBJ whole genome shotgun (WGS) entry which is preliminary data.</text>
</comment>
<evidence type="ECO:0000313" key="2">
    <source>
        <dbReference type="EMBL" id="KQB84374.1"/>
    </source>
</evidence>
<feature type="transmembrane region" description="Helical" evidence="1">
    <location>
        <begin position="361"/>
        <end position="380"/>
    </location>
</feature>
<feature type="transmembrane region" description="Helical" evidence="1">
    <location>
        <begin position="81"/>
        <end position="103"/>
    </location>
</feature>
<evidence type="ECO:0000256" key="1">
    <source>
        <dbReference type="SAM" id="Phobius"/>
    </source>
</evidence>
<feature type="transmembrane region" description="Helical" evidence="1">
    <location>
        <begin position="330"/>
        <end position="349"/>
    </location>
</feature>
<feature type="transmembrane region" description="Helical" evidence="1">
    <location>
        <begin position="182"/>
        <end position="202"/>
    </location>
</feature>
<feature type="transmembrane region" description="Helical" evidence="1">
    <location>
        <begin position="299"/>
        <end position="318"/>
    </location>
</feature>
<keyword evidence="3" id="KW-1185">Reference proteome</keyword>
<feature type="transmembrane region" description="Helical" evidence="1">
    <location>
        <begin position="110"/>
        <end position="130"/>
    </location>
</feature>
<protein>
    <recommendedName>
        <fullName evidence="4">Glycosyltransferase RgtA/B/C/D-like domain-containing protein</fullName>
    </recommendedName>
</protein>
<dbReference type="Proteomes" id="UP000050517">
    <property type="component" value="Unassembled WGS sequence"/>
</dbReference>